<feature type="domain" description="Protein kinase" evidence="8">
    <location>
        <begin position="354"/>
        <end position="631"/>
    </location>
</feature>
<dbReference type="InterPro" id="IPR011009">
    <property type="entry name" value="Kinase-like_dom_sf"/>
</dbReference>
<dbReference type="STRING" id="4155.A0A022RUL7"/>
<dbReference type="GO" id="GO:0004672">
    <property type="term" value="F:protein kinase activity"/>
    <property type="evidence" value="ECO:0000318"/>
    <property type="project" value="GO_Central"/>
</dbReference>
<dbReference type="GO" id="GO:0004674">
    <property type="term" value="F:protein serine/threonine kinase activity"/>
    <property type="evidence" value="ECO:0007669"/>
    <property type="project" value="UniProtKB-KW"/>
</dbReference>
<evidence type="ECO:0000313" key="9">
    <source>
        <dbReference type="EMBL" id="EYU44212.1"/>
    </source>
</evidence>
<feature type="non-terminal residue" evidence="9">
    <location>
        <position position="647"/>
    </location>
</feature>
<keyword evidence="1" id="KW-0723">Serine/threonine-protein kinase</keyword>
<evidence type="ECO:0000256" key="2">
    <source>
        <dbReference type="ARBA" id="ARBA00022679"/>
    </source>
</evidence>
<dbReference type="PROSITE" id="PS00108">
    <property type="entry name" value="PROTEIN_KINASE_ST"/>
    <property type="match status" value="1"/>
</dbReference>
<keyword evidence="2" id="KW-0808">Transferase</keyword>
<dbReference type="InterPro" id="IPR008271">
    <property type="entry name" value="Ser/Thr_kinase_AS"/>
</dbReference>
<evidence type="ECO:0000259" key="8">
    <source>
        <dbReference type="PROSITE" id="PS50011"/>
    </source>
</evidence>
<evidence type="ECO:0000313" key="10">
    <source>
        <dbReference type="Proteomes" id="UP000030748"/>
    </source>
</evidence>
<dbReference type="Gene3D" id="2.60.120.430">
    <property type="entry name" value="Galactose-binding lectin"/>
    <property type="match status" value="1"/>
</dbReference>
<dbReference type="InterPro" id="IPR017441">
    <property type="entry name" value="Protein_kinase_ATP_BS"/>
</dbReference>
<keyword evidence="7" id="KW-0732">Signal</keyword>
<accession>A0A022RUL7</accession>
<keyword evidence="4" id="KW-0418">Kinase</keyword>
<evidence type="ECO:0000256" key="5">
    <source>
        <dbReference type="ARBA" id="ARBA00022840"/>
    </source>
</evidence>
<dbReference type="Pfam" id="PF07714">
    <property type="entry name" value="PK_Tyr_Ser-Thr"/>
    <property type="match status" value="1"/>
</dbReference>
<dbReference type="GO" id="GO:0005886">
    <property type="term" value="C:plasma membrane"/>
    <property type="evidence" value="ECO:0000318"/>
    <property type="project" value="GO_Central"/>
</dbReference>
<feature type="binding site" evidence="6">
    <location>
        <position position="383"/>
    </location>
    <ligand>
        <name>ATP</name>
        <dbReference type="ChEBI" id="CHEBI:30616"/>
    </ligand>
</feature>
<name>A0A022RUL7_ERYGU</name>
<protein>
    <recommendedName>
        <fullName evidence="8">Protein kinase domain-containing protein</fullName>
    </recommendedName>
</protein>
<dbReference type="CDD" id="cd14066">
    <property type="entry name" value="STKc_IRAK"/>
    <property type="match status" value="1"/>
</dbReference>
<dbReference type="eggNOG" id="KOG1187">
    <property type="taxonomic scope" value="Eukaryota"/>
</dbReference>
<dbReference type="FunFam" id="3.30.200.20:FF:000039">
    <property type="entry name" value="receptor-like protein kinase FERONIA"/>
    <property type="match status" value="1"/>
</dbReference>
<evidence type="ECO:0000256" key="4">
    <source>
        <dbReference type="ARBA" id="ARBA00022777"/>
    </source>
</evidence>
<dbReference type="InterPro" id="IPR001245">
    <property type="entry name" value="Ser-Thr/Tyr_kinase_cat_dom"/>
</dbReference>
<evidence type="ECO:0000256" key="6">
    <source>
        <dbReference type="PROSITE-ProRule" id="PRU10141"/>
    </source>
</evidence>
<keyword evidence="3 6" id="KW-0547">Nucleotide-binding</keyword>
<dbReference type="SMART" id="SM00220">
    <property type="entry name" value="S_TKc"/>
    <property type="match status" value="1"/>
</dbReference>
<feature type="chain" id="PRO_5001505341" description="Protein kinase domain-containing protein" evidence="7">
    <location>
        <begin position="23"/>
        <end position="647"/>
    </location>
</feature>
<reference evidence="9 10" key="1">
    <citation type="journal article" date="2013" name="Proc. Natl. Acad. Sci. U.S.A.">
        <title>Fine-scale variation in meiotic recombination in Mimulus inferred from population shotgun sequencing.</title>
        <authorList>
            <person name="Hellsten U."/>
            <person name="Wright K.M."/>
            <person name="Jenkins J."/>
            <person name="Shu S."/>
            <person name="Yuan Y."/>
            <person name="Wessler S.R."/>
            <person name="Schmutz J."/>
            <person name="Willis J.H."/>
            <person name="Rokhsar D.S."/>
        </authorList>
    </citation>
    <scope>NUCLEOTIDE SEQUENCE [LARGE SCALE GENOMIC DNA]</scope>
    <source>
        <strain evidence="10">cv. DUN x IM62</strain>
    </source>
</reference>
<dbReference type="InterPro" id="IPR045272">
    <property type="entry name" value="ANXUR1/2-like"/>
</dbReference>
<organism evidence="9 10">
    <name type="scientific">Erythranthe guttata</name>
    <name type="common">Yellow monkey flower</name>
    <name type="synonym">Mimulus guttatus</name>
    <dbReference type="NCBI Taxonomy" id="4155"/>
    <lineage>
        <taxon>Eukaryota</taxon>
        <taxon>Viridiplantae</taxon>
        <taxon>Streptophyta</taxon>
        <taxon>Embryophyta</taxon>
        <taxon>Tracheophyta</taxon>
        <taxon>Spermatophyta</taxon>
        <taxon>Magnoliopsida</taxon>
        <taxon>eudicotyledons</taxon>
        <taxon>Gunneridae</taxon>
        <taxon>Pentapetalae</taxon>
        <taxon>asterids</taxon>
        <taxon>lamiids</taxon>
        <taxon>Lamiales</taxon>
        <taxon>Phrymaceae</taxon>
        <taxon>Erythranthe</taxon>
    </lineage>
</organism>
<dbReference type="Proteomes" id="UP000030748">
    <property type="component" value="Unassembled WGS sequence"/>
</dbReference>
<dbReference type="GO" id="GO:0005524">
    <property type="term" value="F:ATP binding"/>
    <property type="evidence" value="ECO:0007669"/>
    <property type="project" value="UniProtKB-UniRule"/>
</dbReference>
<gene>
    <name evidence="9" type="ORF">MIMGU_mgv1a020440mg</name>
</gene>
<dbReference type="SUPFAM" id="SSF56112">
    <property type="entry name" value="Protein kinase-like (PK-like)"/>
    <property type="match status" value="1"/>
</dbReference>
<feature type="signal peptide" evidence="7">
    <location>
        <begin position="1"/>
        <end position="22"/>
    </location>
</feature>
<dbReference type="PROSITE" id="PS00107">
    <property type="entry name" value="PROTEIN_KINASE_ATP"/>
    <property type="match status" value="1"/>
</dbReference>
<evidence type="ECO:0000256" key="7">
    <source>
        <dbReference type="SAM" id="SignalP"/>
    </source>
</evidence>
<evidence type="ECO:0000256" key="1">
    <source>
        <dbReference type="ARBA" id="ARBA00022527"/>
    </source>
</evidence>
<dbReference type="Gene3D" id="1.10.510.10">
    <property type="entry name" value="Transferase(Phosphotransferase) domain 1"/>
    <property type="match status" value="1"/>
</dbReference>
<dbReference type="PANTHER" id="PTHR27003:SF467">
    <property type="entry name" value="PROTEIN KINASE DOMAIN-CONTAINING PROTEIN"/>
    <property type="match status" value="1"/>
</dbReference>
<dbReference type="PANTHER" id="PTHR27003">
    <property type="entry name" value="OS07G0166700 PROTEIN"/>
    <property type="match status" value="1"/>
</dbReference>
<proteinExistence type="predicted"/>
<dbReference type="GO" id="GO:0004714">
    <property type="term" value="F:transmembrane receptor protein tyrosine kinase activity"/>
    <property type="evidence" value="ECO:0007669"/>
    <property type="project" value="InterPro"/>
</dbReference>
<dbReference type="PROSITE" id="PS50011">
    <property type="entry name" value="PROTEIN_KINASE_DOM"/>
    <property type="match status" value="1"/>
</dbReference>
<dbReference type="Gene3D" id="3.30.200.20">
    <property type="entry name" value="Phosphorylase Kinase, domain 1"/>
    <property type="match status" value="1"/>
</dbReference>
<keyword evidence="5 6" id="KW-0067">ATP-binding</keyword>
<keyword evidence="10" id="KW-1185">Reference proteome</keyword>
<sequence length="647" mass="71810">MNLHSHSIGVLFLFILLEFTSAIINPSHITGDILINCGSKGTSASNNGREWIGDIQPKSSSLLQLKGSSTTSTVIPDLISSDPVPHKTARISRSQFSYRFQVSPGQKILRLHFNPTSYKGFQGFNDLFTVEAGPFTLLGIFSASLAADALARNAKKRNNNTWNIPVDVGFKYLIRVHISELGVKIAESGGNMFEVLINEMIAQTNIDAAKGREETNIPLYRDCMVMVRGNKKEGKRDILISLNSSDDRTLVSGFEIFKLSNSDNSLASPNPSPLARDSPSDTVQTLLFVLIERNSISTVAVVIISLVCIVVHKLQEIQEANITEEENTPTPSQRDGRICRHFSLDEIRLATNNFSDALEIGMGGFGKVYKGHIDKNQTVVAVKRLKSSSDQGVHEFLTEIETLSELRHVNLVSLFGYCNEQEEMILVYEYMSRGTLGDHIYKLARENNTYSFLTWKQRLDICIGAGRGLDYLHTGNNVIHRDVKTTNILLDENFIAKVSDFGLAKPENISNLQGHVSTNVKGTFGYLDPNYSRTHKLTRKSDTYGFGVVLLEVLCGRAAVDSKVVKEEQILSIWAQDKIKKGEVDQIVATSLRDEISPNSLKIFVGVVEKCLSDEPKKRPTMSQVVSQLELALEQQGTKQPLKITTI</sequence>
<dbReference type="EMBL" id="KI630214">
    <property type="protein sequence ID" value="EYU44212.1"/>
    <property type="molecule type" value="Genomic_DNA"/>
</dbReference>
<evidence type="ECO:0000256" key="3">
    <source>
        <dbReference type="ARBA" id="ARBA00022741"/>
    </source>
</evidence>
<dbReference type="InterPro" id="IPR000719">
    <property type="entry name" value="Prot_kinase_dom"/>
</dbReference>
<dbReference type="AlphaFoldDB" id="A0A022RUL7"/>